<feature type="region of interest" description="Disordered" evidence="7">
    <location>
        <begin position="601"/>
        <end position="670"/>
    </location>
</feature>
<dbReference type="OrthoDB" id="10069167at2759"/>
<keyword evidence="5 6" id="KW-0440">LIM domain</keyword>
<keyword evidence="2 6" id="KW-0479">Metal-binding</keyword>
<keyword evidence="3" id="KW-0677">Repeat</keyword>
<feature type="compositionally biased region" description="Low complexity" evidence="7">
    <location>
        <begin position="601"/>
        <end position="617"/>
    </location>
</feature>
<dbReference type="PANTHER" id="PTHR24211">
    <property type="entry name" value="LIM DOMAIN-CONTAINING PROTEIN"/>
    <property type="match status" value="1"/>
</dbReference>
<dbReference type="PROSITE" id="PS50023">
    <property type="entry name" value="LIM_DOMAIN_2"/>
    <property type="match status" value="2"/>
</dbReference>
<keyword evidence="8" id="KW-1133">Transmembrane helix</keyword>
<dbReference type="EMBL" id="CAHIKZ030004104">
    <property type="protein sequence ID" value="CAE1307239.1"/>
    <property type="molecule type" value="Genomic_DNA"/>
</dbReference>
<dbReference type="PANTHER" id="PTHR24211:SF20">
    <property type="entry name" value="PROTEIN ESPINAS-RELATED"/>
    <property type="match status" value="1"/>
</dbReference>
<feature type="compositionally biased region" description="Gly residues" evidence="7">
    <location>
        <begin position="478"/>
        <end position="496"/>
    </location>
</feature>
<dbReference type="Proteomes" id="UP000597762">
    <property type="component" value="Unassembled WGS sequence"/>
</dbReference>
<proteinExistence type="inferred from homology"/>
<evidence type="ECO:0000256" key="8">
    <source>
        <dbReference type="SAM" id="Phobius"/>
    </source>
</evidence>
<sequence length="866" mass="97977">MRFRKSVALQEAESDFKFAIGFNVPLPNTATSKNLVGVTDSLSIYLSIYLFFLLFSLPRICLYLLCIFFFAFSLSIPLPFTVVDKVYQYMSCLPEDKVPYINSPGEKYRIRQLLQQLPPHDNQIRYCNSLSEEEKRELHIFSSRRKREALGRGSARQLPITDTNSTCSNCQKPIAGGAMAVFASRAGPDSSWHPSCFVCSVCHELLVDLIYFYQEERLYCGRHHAEILKPRCAACDEIIFADECTEAEGRSWHMKHFCCFECDFQLGGTRYFMREGRPYCCDCFDRMYTRYCDTCGDSISTDEDQIMYEGQHWHALPQCFKCHTCQKSLLGQRYLPKHGVIYCSASCSRAGSMQTQTPRRPEDYFHDLNLQSYTLPHSPPSAPPNFPPPPPPTSHAQDNNGQHQTPQQLTSDFQQQCTLDSCVSSDRDQGYATSSNSEAYAPLDFNYMRPVTPHRDDSDLYNYNFTRNGLVDSAPACSGGGGGSSSGGSSGGGGGGELRRKHRLSQFSMPDLTKDMPGSPESERMAAFQNWKRHCHGSERSLDNPNLLPHHHHHHLHHNHNHNNYQQLQEYDDCSGGGGGSVSGSERTADEGNIYQEILSNHSPHQSHSPHLPYPHSGTSTEYSPNNFSEAMLVQQQYQRSQRSMTPTRDYSSIPLPDDQKMNPISRPAEPRPLYEMRQRGLPQVHQLPQLRQQHQHHAQHHSQQQPVAQGCPRSHSFDSRPMVVHFSDPPHQGAPPLPPPPPPGDHANKRSPSDPAIHSRRQDGNGEHQDRNQQDDEEEDDDRCSTCSSSSDSDDYYYYYDCPRRYGTRISYVDDIGMSGCRVGRGGRVEGRNTSGRNHRVESGNETCFIIPKSKQYTSLQSGTR</sequence>
<evidence type="ECO:0000256" key="6">
    <source>
        <dbReference type="PROSITE-ProRule" id="PRU00125"/>
    </source>
</evidence>
<keyword evidence="8" id="KW-0472">Membrane</keyword>
<feature type="domain" description="PET" evidence="10">
    <location>
        <begin position="55"/>
        <end position="163"/>
    </location>
</feature>
<feature type="compositionally biased region" description="Pro residues" evidence="7">
    <location>
        <begin position="733"/>
        <end position="745"/>
    </location>
</feature>
<dbReference type="GO" id="GO:0008270">
    <property type="term" value="F:zinc ion binding"/>
    <property type="evidence" value="ECO:0007669"/>
    <property type="project" value="InterPro"/>
</dbReference>
<name>A0A812DS72_ACAPH</name>
<evidence type="ECO:0000259" key="9">
    <source>
        <dbReference type="PROSITE" id="PS50023"/>
    </source>
</evidence>
<feature type="region of interest" description="Disordered" evidence="7">
    <location>
        <begin position="476"/>
        <end position="523"/>
    </location>
</feature>
<evidence type="ECO:0000256" key="4">
    <source>
        <dbReference type="ARBA" id="ARBA00022833"/>
    </source>
</evidence>
<feature type="transmembrane region" description="Helical" evidence="8">
    <location>
        <begin position="35"/>
        <end position="55"/>
    </location>
</feature>
<keyword evidence="4 6" id="KW-0862">Zinc</keyword>
<feature type="compositionally biased region" description="Basic and acidic residues" evidence="7">
    <location>
        <begin position="761"/>
        <end position="775"/>
    </location>
</feature>
<dbReference type="PROSITE" id="PS51303">
    <property type="entry name" value="PET"/>
    <property type="match status" value="1"/>
</dbReference>
<evidence type="ECO:0000256" key="1">
    <source>
        <dbReference type="ARBA" id="ARBA00008268"/>
    </source>
</evidence>
<dbReference type="FunFam" id="2.10.110.10:FF:000035">
    <property type="entry name" value="prickle-like protein 2 isoform X1"/>
    <property type="match status" value="1"/>
</dbReference>
<feature type="domain" description="LIM zinc-binding" evidence="9">
    <location>
        <begin position="230"/>
        <end position="290"/>
    </location>
</feature>
<dbReference type="Gene3D" id="2.10.110.10">
    <property type="entry name" value="Cysteine Rich Protein"/>
    <property type="match status" value="3"/>
</dbReference>
<comment type="similarity">
    <text evidence="1">Belongs to the prickle / espinas / testin family.</text>
</comment>
<dbReference type="Pfam" id="PF00412">
    <property type="entry name" value="LIM"/>
    <property type="match status" value="3"/>
</dbReference>
<dbReference type="PROSITE" id="PS00478">
    <property type="entry name" value="LIM_DOMAIN_1"/>
    <property type="match status" value="1"/>
</dbReference>
<reference evidence="11" key="1">
    <citation type="submission" date="2021-01" db="EMBL/GenBank/DDBJ databases">
        <authorList>
            <person name="Li R."/>
            <person name="Bekaert M."/>
        </authorList>
    </citation>
    <scope>NUCLEOTIDE SEQUENCE</scope>
    <source>
        <strain evidence="11">Farmed</strain>
    </source>
</reference>
<dbReference type="InterPro" id="IPR047120">
    <property type="entry name" value="Pk/Esn/Tes"/>
</dbReference>
<dbReference type="Pfam" id="PF06297">
    <property type="entry name" value="PET"/>
    <property type="match status" value="1"/>
</dbReference>
<dbReference type="InterPro" id="IPR001781">
    <property type="entry name" value="Znf_LIM"/>
</dbReference>
<dbReference type="FunFam" id="2.10.110.10:FF:000005">
    <property type="entry name" value="Testin isoform 1"/>
    <property type="match status" value="1"/>
</dbReference>
<feature type="domain" description="LIM zinc-binding" evidence="9">
    <location>
        <begin position="165"/>
        <end position="229"/>
    </location>
</feature>
<comment type="caution">
    <text evidence="11">The sequence shown here is derived from an EMBL/GenBank/DDBJ whole genome shotgun (WGS) entry which is preliminary data.</text>
</comment>
<evidence type="ECO:0000259" key="10">
    <source>
        <dbReference type="PROSITE" id="PS51303"/>
    </source>
</evidence>
<dbReference type="SMART" id="SM00132">
    <property type="entry name" value="LIM"/>
    <property type="match status" value="3"/>
</dbReference>
<dbReference type="InterPro" id="IPR033726">
    <property type="entry name" value="LIM2_prickle"/>
</dbReference>
<feature type="compositionally biased region" description="Polar residues" evidence="7">
    <location>
        <begin position="395"/>
        <end position="411"/>
    </location>
</feature>
<dbReference type="InterPro" id="IPR010442">
    <property type="entry name" value="PET_domain"/>
</dbReference>
<evidence type="ECO:0000256" key="7">
    <source>
        <dbReference type="SAM" id="MobiDB-lite"/>
    </source>
</evidence>
<evidence type="ECO:0000256" key="2">
    <source>
        <dbReference type="ARBA" id="ARBA00022723"/>
    </source>
</evidence>
<feature type="region of interest" description="Disordered" evidence="7">
    <location>
        <begin position="371"/>
        <end position="411"/>
    </location>
</feature>
<protein>
    <submittedName>
        <fullName evidence="11">PRICKLE</fullName>
    </submittedName>
</protein>
<evidence type="ECO:0000256" key="5">
    <source>
        <dbReference type="ARBA" id="ARBA00023038"/>
    </source>
</evidence>
<feature type="transmembrane region" description="Helical" evidence="8">
    <location>
        <begin position="62"/>
        <end position="82"/>
    </location>
</feature>
<organism evidence="11 12">
    <name type="scientific">Acanthosepion pharaonis</name>
    <name type="common">Pharaoh cuttlefish</name>
    <name type="synonym">Sepia pharaonis</name>
    <dbReference type="NCBI Taxonomy" id="158019"/>
    <lineage>
        <taxon>Eukaryota</taxon>
        <taxon>Metazoa</taxon>
        <taxon>Spiralia</taxon>
        <taxon>Lophotrochozoa</taxon>
        <taxon>Mollusca</taxon>
        <taxon>Cephalopoda</taxon>
        <taxon>Coleoidea</taxon>
        <taxon>Decapodiformes</taxon>
        <taxon>Sepiida</taxon>
        <taxon>Sepiina</taxon>
        <taxon>Sepiidae</taxon>
        <taxon>Acanthosepion</taxon>
    </lineage>
</organism>
<dbReference type="InterPro" id="IPR033725">
    <property type="entry name" value="LIM1_prickle"/>
</dbReference>
<keyword evidence="8" id="KW-0812">Transmembrane</keyword>
<accession>A0A812DS72</accession>
<evidence type="ECO:0000313" key="11">
    <source>
        <dbReference type="EMBL" id="CAE1307239.1"/>
    </source>
</evidence>
<dbReference type="SUPFAM" id="SSF57716">
    <property type="entry name" value="Glucocorticoid receptor-like (DNA-binding domain)"/>
    <property type="match status" value="2"/>
</dbReference>
<feature type="region of interest" description="Disordered" evidence="7">
    <location>
        <begin position="689"/>
        <end position="791"/>
    </location>
</feature>
<feature type="compositionally biased region" description="Polar residues" evidence="7">
    <location>
        <begin position="618"/>
        <end position="651"/>
    </location>
</feature>
<dbReference type="AlphaFoldDB" id="A0A812DS72"/>
<evidence type="ECO:0000256" key="3">
    <source>
        <dbReference type="ARBA" id="ARBA00022737"/>
    </source>
</evidence>
<feature type="compositionally biased region" description="Pro residues" evidence="7">
    <location>
        <begin position="377"/>
        <end position="393"/>
    </location>
</feature>
<evidence type="ECO:0000313" key="12">
    <source>
        <dbReference type="Proteomes" id="UP000597762"/>
    </source>
</evidence>
<dbReference type="CDD" id="cd09415">
    <property type="entry name" value="LIM1_Prickle"/>
    <property type="match status" value="1"/>
</dbReference>
<keyword evidence="12" id="KW-1185">Reference proteome</keyword>
<gene>
    <name evidence="11" type="ORF">SPHA_59281</name>
</gene>
<dbReference type="CDD" id="cd09418">
    <property type="entry name" value="LIM2_Prickle"/>
    <property type="match status" value="1"/>
</dbReference>